<dbReference type="Gene3D" id="3.20.20.70">
    <property type="entry name" value="Aldolase class I"/>
    <property type="match status" value="1"/>
</dbReference>
<dbReference type="Proteomes" id="UP000661649">
    <property type="component" value="Unassembled WGS sequence"/>
</dbReference>
<organism evidence="4 5">
    <name type="scientific">Blautia stercoris</name>
    <dbReference type="NCBI Taxonomy" id="871664"/>
    <lineage>
        <taxon>Bacteria</taxon>
        <taxon>Bacillati</taxon>
        <taxon>Bacillota</taxon>
        <taxon>Clostridia</taxon>
        <taxon>Lachnospirales</taxon>
        <taxon>Lachnospiraceae</taxon>
        <taxon>Blautia</taxon>
    </lineage>
</organism>
<keyword evidence="2" id="KW-0784">Thiamine biosynthesis</keyword>
<dbReference type="InterPro" id="IPR036206">
    <property type="entry name" value="ThiamineP_synth_sf"/>
</dbReference>
<reference evidence="4 5" key="1">
    <citation type="submission" date="2020-08" db="EMBL/GenBank/DDBJ databases">
        <title>Genome public.</title>
        <authorList>
            <person name="Liu C."/>
            <person name="Sun Q."/>
        </authorList>
    </citation>
    <scope>NUCLEOTIDE SEQUENCE [LARGE SCALE GENOMIC DNA]</scope>
    <source>
        <strain evidence="4 5">3_YM_SP_D4_24.mj</strain>
    </source>
</reference>
<dbReference type="Pfam" id="PF02581">
    <property type="entry name" value="TMP-TENI"/>
    <property type="match status" value="1"/>
</dbReference>
<dbReference type="EMBL" id="JACRTP010000004">
    <property type="protein sequence ID" value="MBC8629156.1"/>
    <property type="molecule type" value="Genomic_DNA"/>
</dbReference>
<evidence type="ECO:0000256" key="2">
    <source>
        <dbReference type="ARBA" id="ARBA00022977"/>
    </source>
</evidence>
<comment type="pathway">
    <text evidence="1">Cofactor biosynthesis; thiamine diphosphate biosynthesis.</text>
</comment>
<accession>A0ABR7PCP0</accession>
<evidence type="ECO:0000313" key="4">
    <source>
        <dbReference type="EMBL" id="MBC8629156.1"/>
    </source>
</evidence>
<name>A0ABR7PCP0_9FIRM</name>
<gene>
    <name evidence="4" type="ORF">H8712_11125</name>
</gene>
<evidence type="ECO:0000256" key="1">
    <source>
        <dbReference type="ARBA" id="ARBA00004948"/>
    </source>
</evidence>
<proteinExistence type="predicted"/>
<dbReference type="SUPFAM" id="SSF51391">
    <property type="entry name" value="Thiamin phosphate synthase"/>
    <property type="match status" value="1"/>
</dbReference>
<dbReference type="InterPro" id="IPR013785">
    <property type="entry name" value="Aldolase_TIM"/>
</dbReference>
<dbReference type="PANTHER" id="PTHR20857">
    <property type="entry name" value="THIAMINE-PHOSPHATE PYROPHOSPHORYLASE"/>
    <property type="match status" value="1"/>
</dbReference>
<dbReference type="PANTHER" id="PTHR20857:SF15">
    <property type="entry name" value="THIAMINE-PHOSPHATE SYNTHASE"/>
    <property type="match status" value="1"/>
</dbReference>
<evidence type="ECO:0000259" key="3">
    <source>
        <dbReference type="Pfam" id="PF02581"/>
    </source>
</evidence>
<comment type="caution">
    <text evidence="4">The sequence shown here is derived from an EMBL/GenBank/DDBJ whole genome shotgun (WGS) entry which is preliminary data.</text>
</comment>
<dbReference type="InterPro" id="IPR022998">
    <property type="entry name" value="ThiamineP_synth_TenI"/>
</dbReference>
<feature type="domain" description="Thiamine phosphate synthase/TenI" evidence="3">
    <location>
        <begin position="7"/>
        <end position="186"/>
    </location>
</feature>
<evidence type="ECO:0000313" key="5">
    <source>
        <dbReference type="Proteomes" id="UP000661649"/>
    </source>
</evidence>
<dbReference type="CDD" id="cd00564">
    <property type="entry name" value="TMP_TenI"/>
    <property type="match status" value="1"/>
</dbReference>
<protein>
    <submittedName>
        <fullName evidence="4">Thiamine phosphate synthase</fullName>
    </submittedName>
</protein>
<sequence>MYKEQVIAVTNRKLCRDREAFLWQIKRICKNQPHAVILREKDLSESEYTALLFSVKKICEEHKVSCIAHTYTESALEVGCTKIHVPLAVLEANPEIAQKFEVTGVSTHSKEDAKKAQKLGASYVTAGHIFATTCKPGLEPRGTAFLKEVCDEVEIPVFAIGGMKTTRECVEEMRKLGASGICVMSECMKWI</sequence>
<keyword evidence="5" id="KW-1185">Reference proteome</keyword>